<dbReference type="InterPro" id="IPR011945">
    <property type="entry name" value="HAD-SF_ppase_IA/epoxid_hydro_N"/>
</dbReference>
<dbReference type="PANTHER" id="PTHR47829:SF1">
    <property type="entry name" value="HAD FAMILY PHOSPHATASE"/>
    <property type="match status" value="1"/>
</dbReference>
<dbReference type="Gene3D" id="3.40.50.1000">
    <property type="entry name" value="HAD superfamily/HAD-like"/>
    <property type="match status" value="1"/>
</dbReference>
<organism evidence="2 3">
    <name type="scientific">Acrasis kona</name>
    <dbReference type="NCBI Taxonomy" id="1008807"/>
    <lineage>
        <taxon>Eukaryota</taxon>
        <taxon>Discoba</taxon>
        <taxon>Heterolobosea</taxon>
        <taxon>Tetramitia</taxon>
        <taxon>Eutetramitia</taxon>
        <taxon>Acrasidae</taxon>
        <taxon>Acrasis</taxon>
    </lineage>
</organism>
<dbReference type="InterPro" id="IPR052898">
    <property type="entry name" value="ACAD10-like"/>
</dbReference>
<evidence type="ECO:0008006" key="4">
    <source>
        <dbReference type="Google" id="ProtNLM"/>
    </source>
</evidence>
<name>A0AAW2YX27_9EUKA</name>
<dbReference type="CDD" id="cd02603">
    <property type="entry name" value="HAD_sEH-N_like"/>
    <property type="match status" value="1"/>
</dbReference>
<dbReference type="Gene3D" id="1.10.150.240">
    <property type="entry name" value="Putative phosphatase, domain 2"/>
    <property type="match status" value="1"/>
</dbReference>
<reference evidence="2 3" key="1">
    <citation type="submission" date="2024-03" db="EMBL/GenBank/DDBJ databases">
        <title>The Acrasis kona genome and developmental transcriptomes reveal deep origins of eukaryotic multicellular pathways.</title>
        <authorList>
            <person name="Sheikh S."/>
            <person name="Fu C.-J."/>
            <person name="Brown M.W."/>
            <person name="Baldauf S.L."/>
        </authorList>
    </citation>
    <scope>NUCLEOTIDE SEQUENCE [LARGE SCALE GENOMIC DNA]</scope>
    <source>
        <strain evidence="2 3">ATCC MYA-3509</strain>
    </source>
</reference>
<gene>
    <name evidence="2" type="ORF">AKO1_012554</name>
</gene>
<proteinExistence type="predicted"/>
<dbReference type="InterPro" id="IPR006439">
    <property type="entry name" value="HAD-SF_hydro_IA"/>
</dbReference>
<dbReference type="NCBIfam" id="TIGR01509">
    <property type="entry name" value="HAD-SF-IA-v3"/>
    <property type="match status" value="1"/>
</dbReference>
<dbReference type="EMBL" id="JAOPGA020000784">
    <property type="protein sequence ID" value="KAL0481675.1"/>
    <property type="molecule type" value="Genomic_DNA"/>
</dbReference>
<evidence type="ECO:0000313" key="2">
    <source>
        <dbReference type="EMBL" id="KAL0481675.1"/>
    </source>
</evidence>
<dbReference type="SUPFAM" id="SSF56784">
    <property type="entry name" value="HAD-like"/>
    <property type="match status" value="1"/>
</dbReference>
<dbReference type="InterPro" id="IPR036412">
    <property type="entry name" value="HAD-like_sf"/>
</dbReference>
<dbReference type="AlphaFoldDB" id="A0AAW2YX27"/>
<evidence type="ECO:0000313" key="3">
    <source>
        <dbReference type="Proteomes" id="UP001431209"/>
    </source>
</evidence>
<evidence type="ECO:0000256" key="1">
    <source>
        <dbReference type="ARBA" id="ARBA00022990"/>
    </source>
</evidence>
<dbReference type="SFLD" id="SFLDG01129">
    <property type="entry name" value="C1.5:_HAD__Beta-PGM__Phosphata"/>
    <property type="match status" value="1"/>
</dbReference>
<keyword evidence="3" id="KW-1185">Reference proteome</keyword>
<accession>A0AAW2YX27</accession>
<dbReference type="SFLD" id="SFLDS00003">
    <property type="entry name" value="Haloacid_Dehalogenase"/>
    <property type="match status" value="1"/>
</dbReference>
<keyword evidence="1" id="KW-0007">Acetylation</keyword>
<sequence length="236" mass="26941">MNGYKAVLFDVGGVLVPSPLVIMNVQEELIGLPKGFITSAIASVKEIRDLWSRWECNKIEYSEFCNKMDYEFTKHIQTTLATEQKAQLKKSFEMRKLVEGLEVFDHSQINNKLIKCAELLRERGLKVCIISNNWYSDVQNSTFDNLFESFKTQFDHIIESRLLGLNKPHPKIYEEALRLLGDGIKPKECIFLDDLGPNLKAAKRLGIFTIKVLNEDQAIKDLEDALGFKLAPSSKL</sequence>
<dbReference type="InterPro" id="IPR023198">
    <property type="entry name" value="PGP-like_dom2"/>
</dbReference>
<dbReference type="NCBIfam" id="TIGR02247">
    <property type="entry name" value="HAD-1A3-hyp"/>
    <property type="match status" value="1"/>
</dbReference>
<comment type="caution">
    <text evidence="2">The sequence shown here is derived from an EMBL/GenBank/DDBJ whole genome shotgun (WGS) entry which is preliminary data.</text>
</comment>
<dbReference type="Proteomes" id="UP001431209">
    <property type="component" value="Unassembled WGS sequence"/>
</dbReference>
<protein>
    <recommendedName>
        <fullName evidence="4">Epoxide hydrolase</fullName>
    </recommendedName>
</protein>
<dbReference type="Pfam" id="PF00702">
    <property type="entry name" value="Hydrolase"/>
    <property type="match status" value="1"/>
</dbReference>
<dbReference type="PANTHER" id="PTHR47829">
    <property type="entry name" value="HYDROLASE, PUTATIVE (AFU_ORTHOLOGUE AFUA_1G12880)-RELATED"/>
    <property type="match status" value="1"/>
</dbReference>
<dbReference type="PRINTS" id="PR00413">
    <property type="entry name" value="HADHALOGNASE"/>
</dbReference>
<dbReference type="InterPro" id="IPR023214">
    <property type="entry name" value="HAD_sf"/>
</dbReference>